<name>A0A1F6GV48_9PROT</name>
<feature type="chain" id="PRO_5009524790" description="Toluene tolerance protein" evidence="1">
    <location>
        <begin position="29"/>
        <end position="209"/>
    </location>
</feature>
<organism evidence="2 3">
    <name type="scientific">Candidatus Lambdaproteobacteria bacterium RIFOXYD2_FULL_56_26</name>
    <dbReference type="NCBI Taxonomy" id="1817773"/>
    <lineage>
        <taxon>Bacteria</taxon>
        <taxon>Pseudomonadati</taxon>
        <taxon>Pseudomonadota</taxon>
        <taxon>Candidatus Lambdaproteobacteria</taxon>
    </lineage>
</organism>
<feature type="signal peptide" evidence="1">
    <location>
        <begin position="1"/>
        <end position="28"/>
    </location>
</feature>
<dbReference type="InterPro" id="IPR042245">
    <property type="entry name" value="Tgt2/MlaC_sf"/>
</dbReference>
<protein>
    <recommendedName>
        <fullName evidence="4">Toluene tolerance protein</fullName>
    </recommendedName>
</protein>
<sequence>MIMKKTWIGFLTLALVFLLGTFSRPALADDTAAVQKLVQVKITQVIDLLRDKKMAKPERNKRILDVVVPIFDFKTMAQLSLGKKYWTEMTPAQQAEFSELFVKRLQESYLEKLDLYTDEDVAVDEAVLVKSRIHVRSFLVSKTDKKEMIYKFYQVDEQWKVYDVEILGVSIVQTYRSQFDGLLKSGGIEPLLAKLRVAGSFTVPTAEGK</sequence>
<evidence type="ECO:0000313" key="2">
    <source>
        <dbReference type="EMBL" id="OGH01900.1"/>
    </source>
</evidence>
<reference evidence="2 3" key="1">
    <citation type="journal article" date="2016" name="Nat. Commun.">
        <title>Thousands of microbial genomes shed light on interconnected biogeochemical processes in an aquifer system.</title>
        <authorList>
            <person name="Anantharaman K."/>
            <person name="Brown C.T."/>
            <person name="Hug L.A."/>
            <person name="Sharon I."/>
            <person name="Castelle C.J."/>
            <person name="Probst A.J."/>
            <person name="Thomas B.C."/>
            <person name="Singh A."/>
            <person name="Wilkins M.J."/>
            <person name="Karaoz U."/>
            <person name="Brodie E.L."/>
            <person name="Williams K.H."/>
            <person name="Hubbard S.S."/>
            <person name="Banfield J.F."/>
        </authorList>
    </citation>
    <scope>NUCLEOTIDE SEQUENCE [LARGE SCALE GENOMIC DNA]</scope>
</reference>
<evidence type="ECO:0000313" key="3">
    <source>
        <dbReference type="Proteomes" id="UP000177583"/>
    </source>
</evidence>
<gene>
    <name evidence="2" type="ORF">A2557_04805</name>
</gene>
<dbReference type="Gene3D" id="3.10.450.710">
    <property type="entry name" value="Tgt2/MlaC"/>
    <property type="match status" value="1"/>
</dbReference>
<proteinExistence type="predicted"/>
<accession>A0A1F6GV48</accession>
<evidence type="ECO:0008006" key="4">
    <source>
        <dbReference type="Google" id="ProtNLM"/>
    </source>
</evidence>
<dbReference type="PANTHER" id="PTHR36573">
    <property type="entry name" value="INTERMEMBRANE PHOSPHOLIPID TRANSPORT SYSTEM BINDING PROTEIN MLAC"/>
    <property type="match status" value="1"/>
</dbReference>
<dbReference type="EMBL" id="MFNF01000027">
    <property type="protein sequence ID" value="OGH01900.1"/>
    <property type="molecule type" value="Genomic_DNA"/>
</dbReference>
<dbReference type="InterPro" id="IPR008869">
    <property type="entry name" value="MlaC/ttg2D"/>
</dbReference>
<dbReference type="PANTHER" id="PTHR36573:SF1">
    <property type="entry name" value="INTERMEMBRANE PHOSPHOLIPID TRANSPORT SYSTEM BINDING PROTEIN MLAC"/>
    <property type="match status" value="1"/>
</dbReference>
<keyword evidence="1" id="KW-0732">Signal</keyword>
<dbReference type="Proteomes" id="UP000177583">
    <property type="component" value="Unassembled WGS sequence"/>
</dbReference>
<evidence type="ECO:0000256" key="1">
    <source>
        <dbReference type="SAM" id="SignalP"/>
    </source>
</evidence>
<dbReference type="Pfam" id="PF05494">
    <property type="entry name" value="MlaC"/>
    <property type="match status" value="1"/>
</dbReference>
<dbReference type="AlphaFoldDB" id="A0A1F6GV48"/>
<comment type="caution">
    <text evidence="2">The sequence shown here is derived from an EMBL/GenBank/DDBJ whole genome shotgun (WGS) entry which is preliminary data.</text>
</comment>